<gene>
    <name evidence="1" type="ORF">APLA_LOCUS11057</name>
</gene>
<evidence type="ECO:0008006" key="3">
    <source>
        <dbReference type="Google" id="ProtNLM"/>
    </source>
</evidence>
<sequence length="165" mass="19262">MKVQNKESLSARQKRVIIPGRGIRLNDDHGELKVTTWNVKTLYKDGKLENAVREMRRYRWDILGVSEVRCIECGDVPSYDSTHFYYSGGKKHRFGVGFIVTIEVRECVTGYVPRSDRVMLLQLNTKPIKTNLIQVYAPTSESTEAECENFYKDLEKKERKKKKRK</sequence>
<proteinExistence type="predicted"/>
<dbReference type="InterPro" id="IPR036691">
    <property type="entry name" value="Endo/exonu/phosph_ase_sf"/>
</dbReference>
<comment type="caution">
    <text evidence="1">The sequence shown here is derived from an EMBL/GenBank/DDBJ whole genome shotgun (WGS) entry which is preliminary data.</text>
</comment>
<reference evidence="1 2" key="1">
    <citation type="submission" date="2020-04" db="EMBL/GenBank/DDBJ databases">
        <authorList>
            <person name="Wallbank WR R."/>
            <person name="Pardo Diaz C."/>
            <person name="Kozak K."/>
            <person name="Martin S."/>
            <person name="Jiggins C."/>
            <person name="Moest M."/>
            <person name="Warren A I."/>
            <person name="Byers J.R.P. K."/>
            <person name="Montejo-Kovacevich G."/>
            <person name="Yen C E."/>
        </authorList>
    </citation>
    <scope>NUCLEOTIDE SEQUENCE [LARGE SCALE GENOMIC DNA]</scope>
</reference>
<organism evidence="1 2">
    <name type="scientific">Arctia plantaginis</name>
    <name type="common">Wood tiger moth</name>
    <name type="synonym">Phalaena plantaginis</name>
    <dbReference type="NCBI Taxonomy" id="874455"/>
    <lineage>
        <taxon>Eukaryota</taxon>
        <taxon>Metazoa</taxon>
        <taxon>Ecdysozoa</taxon>
        <taxon>Arthropoda</taxon>
        <taxon>Hexapoda</taxon>
        <taxon>Insecta</taxon>
        <taxon>Pterygota</taxon>
        <taxon>Neoptera</taxon>
        <taxon>Endopterygota</taxon>
        <taxon>Lepidoptera</taxon>
        <taxon>Glossata</taxon>
        <taxon>Ditrysia</taxon>
        <taxon>Noctuoidea</taxon>
        <taxon>Erebidae</taxon>
        <taxon>Arctiinae</taxon>
        <taxon>Arctia</taxon>
    </lineage>
</organism>
<name>A0A8S1ANY6_ARCPL</name>
<protein>
    <recommendedName>
        <fullName evidence="3">Craniofacial development protein 2-like</fullName>
    </recommendedName>
</protein>
<dbReference type="Proteomes" id="UP000494106">
    <property type="component" value="Unassembled WGS sequence"/>
</dbReference>
<accession>A0A8S1ANY6</accession>
<dbReference type="SUPFAM" id="SSF56219">
    <property type="entry name" value="DNase I-like"/>
    <property type="match status" value="1"/>
</dbReference>
<dbReference type="OrthoDB" id="425681at2759"/>
<dbReference type="Gene3D" id="3.60.10.10">
    <property type="entry name" value="Endonuclease/exonuclease/phosphatase"/>
    <property type="match status" value="1"/>
</dbReference>
<evidence type="ECO:0000313" key="2">
    <source>
        <dbReference type="Proteomes" id="UP000494106"/>
    </source>
</evidence>
<dbReference type="AlphaFoldDB" id="A0A8S1ANY6"/>
<keyword evidence="2" id="KW-1185">Reference proteome</keyword>
<evidence type="ECO:0000313" key="1">
    <source>
        <dbReference type="EMBL" id="CAB3246819.1"/>
    </source>
</evidence>
<dbReference type="EMBL" id="CADEBC010000528">
    <property type="protein sequence ID" value="CAB3246819.1"/>
    <property type="molecule type" value="Genomic_DNA"/>
</dbReference>